<dbReference type="Pfam" id="PF04166">
    <property type="entry name" value="PdxA"/>
    <property type="match status" value="1"/>
</dbReference>
<evidence type="ECO:0000313" key="6">
    <source>
        <dbReference type="Proteomes" id="UP000386847"/>
    </source>
</evidence>
<dbReference type="KEGG" id="rain:Rai3103_05845"/>
<organism evidence="5 6">
    <name type="scientific">Raineyella fluvialis</name>
    <dbReference type="NCBI Taxonomy" id="2662261"/>
    <lineage>
        <taxon>Bacteria</taxon>
        <taxon>Bacillati</taxon>
        <taxon>Actinomycetota</taxon>
        <taxon>Actinomycetes</taxon>
        <taxon>Propionibacteriales</taxon>
        <taxon>Propionibacteriaceae</taxon>
        <taxon>Raineyella</taxon>
    </lineage>
</organism>
<sequence length="344" mass="37129">MQQSALRPVTAITLGDPAGIGPEIVLQTVQSPMIYEACRPFVIGSRQHLERAAAIQGTTLRIHEISAPEEAAYEYGTVDLLDTHAVPDATIEYGVVQADAARQAYSYLEKSIELGLAGRLDAVSTAPINKAALKAAHIPFIGHTEIFNELTHSPYALTMFNVHKLRVFFLTRHVSVRQACDLITRERTLTYLKDIDRELRALGFEDPSIAVAALNPHGGEGGMFGTEEVEHLIPAVEDAKKLGINARGPLPGDSVFAFGLDGHHDCILSLYHDQGHIACKTLDFEKAVTVTLGLPFMRSSVDHGTAFDIAGKGVANGGSMIESTRVAAEYAGRLLSHREALAVS</sequence>
<dbReference type="Proteomes" id="UP000386847">
    <property type="component" value="Chromosome"/>
</dbReference>
<dbReference type="GO" id="GO:0051287">
    <property type="term" value="F:NAD binding"/>
    <property type="evidence" value="ECO:0007669"/>
    <property type="project" value="InterPro"/>
</dbReference>
<evidence type="ECO:0000256" key="3">
    <source>
        <dbReference type="ARBA" id="ARBA00023002"/>
    </source>
</evidence>
<dbReference type="Gene3D" id="3.40.718.10">
    <property type="entry name" value="Isopropylmalate Dehydrogenase"/>
    <property type="match status" value="1"/>
</dbReference>
<evidence type="ECO:0000256" key="2">
    <source>
        <dbReference type="ARBA" id="ARBA00022723"/>
    </source>
</evidence>
<dbReference type="RefSeq" id="WP_153571795.1">
    <property type="nucleotide sequence ID" value="NZ_CP045725.1"/>
</dbReference>
<dbReference type="GO" id="GO:0016491">
    <property type="term" value="F:oxidoreductase activity"/>
    <property type="evidence" value="ECO:0007669"/>
    <property type="project" value="UniProtKB-KW"/>
</dbReference>
<proteinExistence type="inferred from homology"/>
<dbReference type="PANTHER" id="PTHR30004:SF6">
    <property type="entry name" value="D-THREONATE 4-PHOSPHATE DEHYDROGENASE"/>
    <property type="match status" value="1"/>
</dbReference>
<dbReference type="NCBIfam" id="NF002992">
    <property type="entry name" value="PRK03743.1"/>
    <property type="match status" value="1"/>
</dbReference>
<evidence type="ECO:0000256" key="4">
    <source>
        <dbReference type="ARBA" id="ARBA00023027"/>
    </source>
</evidence>
<accession>A0A5Q2FCV8</accession>
<keyword evidence="6" id="KW-1185">Reference proteome</keyword>
<name>A0A5Q2FCV8_9ACTN</name>
<keyword evidence="3" id="KW-0560">Oxidoreductase</keyword>
<keyword evidence="2" id="KW-0479">Metal-binding</keyword>
<dbReference type="PANTHER" id="PTHR30004">
    <property type="entry name" value="4-HYDROXYTHREONINE-4-PHOSPHATE DEHYDROGENASE"/>
    <property type="match status" value="1"/>
</dbReference>
<protein>
    <submittedName>
        <fullName evidence="5">4-hydroxythreonine-4-phosphate dehydrogenase PdxA</fullName>
    </submittedName>
</protein>
<gene>
    <name evidence="5" type="primary">pdxA</name>
    <name evidence="5" type="ORF">Rai3103_05845</name>
</gene>
<dbReference type="GO" id="GO:0046872">
    <property type="term" value="F:metal ion binding"/>
    <property type="evidence" value="ECO:0007669"/>
    <property type="project" value="UniProtKB-KW"/>
</dbReference>
<reference evidence="5 6" key="1">
    <citation type="submission" date="2019-10" db="EMBL/GenBank/DDBJ databases">
        <title>Genomic analysis of Raineyella sp. CBA3103.</title>
        <authorList>
            <person name="Roh S.W."/>
        </authorList>
    </citation>
    <scope>NUCLEOTIDE SEQUENCE [LARGE SCALE GENOMIC DNA]</scope>
    <source>
        <strain evidence="5 6">CBA3103</strain>
    </source>
</reference>
<dbReference type="NCBIfam" id="TIGR00557">
    <property type="entry name" value="pdxA"/>
    <property type="match status" value="1"/>
</dbReference>
<dbReference type="AlphaFoldDB" id="A0A5Q2FCV8"/>
<comment type="similarity">
    <text evidence="1">Belongs to the PdxA family. PdxA2 subfamily.</text>
</comment>
<evidence type="ECO:0000256" key="1">
    <source>
        <dbReference type="ARBA" id="ARBA00009464"/>
    </source>
</evidence>
<keyword evidence="4" id="KW-0520">NAD</keyword>
<dbReference type="SUPFAM" id="SSF53659">
    <property type="entry name" value="Isocitrate/Isopropylmalate dehydrogenase-like"/>
    <property type="match status" value="1"/>
</dbReference>
<dbReference type="InterPro" id="IPR005255">
    <property type="entry name" value="PdxA_fam"/>
</dbReference>
<evidence type="ECO:0000313" key="5">
    <source>
        <dbReference type="EMBL" id="QGF23264.1"/>
    </source>
</evidence>
<dbReference type="EMBL" id="CP045725">
    <property type="protein sequence ID" value="QGF23264.1"/>
    <property type="molecule type" value="Genomic_DNA"/>
</dbReference>